<dbReference type="STRING" id="411471.SUBVAR_07307"/>
<evidence type="ECO:0000256" key="7">
    <source>
        <dbReference type="ARBA" id="ARBA00023014"/>
    </source>
</evidence>
<keyword evidence="3" id="KW-0479">Metal-binding</keyword>
<dbReference type="GO" id="GO:0051539">
    <property type="term" value="F:4 iron, 4 sulfur cluster binding"/>
    <property type="evidence" value="ECO:0007669"/>
    <property type="project" value="UniProtKB-KW"/>
</dbReference>
<evidence type="ECO:0000256" key="5">
    <source>
        <dbReference type="ARBA" id="ARBA00022982"/>
    </source>
</evidence>
<dbReference type="GO" id="GO:0046872">
    <property type="term" value="F:metal ion binding"/>
    <property type="evidence" value="ECO:0007669"/>
    <property type="project" value="UniProtKB-KW"/>
</dbReference>
<name>D1PSC3_9FIRM</name>
<organism evidence="9 10">
    <name type="scientific">Subdoligranulum variabile DSM 15176</name>
    <dbReference type="NCBI Taxonomy" id="411471"/>
    <lineage>
        <taxon>Bacteria</taxon>
        <taxon>Bacillati</taxon>
        <taxon>Bacillota</taxon>
        <taxon>Clostridia</taxon>
        <taxon>Eubacteriales</taxon>
        <taxon>Oscillospiraceae</taxon>
        <taxon>Subdoligranulum</taxon>
    </lineage>
</organism>
<dbReference type="OrthoDB" id="9803397at2"/>
<evidence type="ECO:0000256" key="6">
    <source>
        <dbReference type="ARBA" id="ARBA00023004"/>
    </source>
</evidence>
<keyword evidence="2" id="KW-0004">4Fe-4S</keyword>
<dbReference type="SUPFAM" id="SSF46548">
    <property type="entry name" value="alpha-helical ferredoxin"/>
    <property type="match status" value="1"/>
</dbReference>
<dbReference type="Pfam" id="PF12838">
    <property type="entry name" value="Fer4_7"/>
    <property type="match status" value="1"/>
</dbReference>
<dbReference type="InterPro" id="IPR017896">
    <property type="entry name" value="4Fe4S_Fe-S-bd"/>
</dbReference>
<dbReference type="Proteomes" id="UP000003438">
    <property type="component" value="Unassembled WGS sequence"/>
</dbReference>
<feature type="domain" description="4Fe-4S ferredoxin-type" evidence="8">
    <location>
        <begin position="165"/>
        <end position="192"/>
    </location>
</feature>
<evidence type="ECO:0000259" key="8">
    <source>
        <dbReference type="PROSITE" id="PS51379"/>
    </source>
</evidence>
<dbReference type="SUPFAM" id="SSF52218">
    <property type="entry name" value="Flavoproteins"/>
    <property type="match status" value="1"/>
</dbReference>
<dbReference type="PROSITE" id="PS00198">
    <property type="entry name" value="4FE4S_FER_1"/>
    <property type="match status" value="2"/>
</dbReference>
<keyword evidence="4" id="KW-0677">Repeat</keyword>
<dbReference type="eggNOG" id="COG2768">
    <property type="taxonomic scope" value="Bacteria"/>
</dbReference>
<comment type="caution">
    <text evidence="9">The sequence shown here is derived from an EMBL/GenBank/DDBJ whole genome shotgun (WGS) entry which is preliminary data.</text>
</comment>
<feature type="domain" description="4Fe-4S ferredoxin-type" evidence="8">
    <location>
        <begin position="195"/>
        <end position="224"/>
    </location>
</feature>
<keyword evidence="6" id="KW-0408">Iron</keyword>
<dbReference type="InterPro" id="IPR050572">
    <property type="entry name" value="Fe-S_Ferredoxin"/>
</dbReference>
<dbReference type="RefSeq" id="WP_007048651.1">
    <property type="nucleotide sequence ID" value="NZ_GG704771.1"/>
</dbReference>
<dbReference type="PROSITE" id="PS51379">
    <property type="entry name" value="4FE4S_FER_2"/>
    <property type="match status" value="2"/>
</dbReference>
<dbReference type="PANTHER" id="PTHR43687:SF6">
    <property type="entry name" value="L-ASPARTATE SEMIALDEHYDE SULFURTRANSFERASE IRON-SULFUR SUBUNIT"/>
    <property type="match status" value="1"/>
</dbReference>
<keyword evidence="10" id="KW-1185">Reference proteome</keyword>
<dbReference type="PANTHER" id="PTHR43687">
    <property type="entry name" value="ADENYLYLSULFATE REDUCTASE, BETA SUBUNIT"/>
    <property type="match status" value="1"/>
</dbReference>
<dbReference type="InterPro" id="IPR017900">
    <property type="entry name" value="4Fe4S_Fe_S_CS"/>
</dbReference>
<dbReference type="GO" id="GO:0042773">
    <property type="term" value="P:ATP synthesis coupled electron transport"/>
    <property type="evidence" value="ECO:0007669"/>
    <property type="project" value="InterPro"/>
</dbReference>
<dbReference type="EMBL" id="ACBY02000071">
    <property type="protein sequence ID" value="EFB74409.1"/>
    <property type="molecule type" value="Genomic_DNA"/>
</dbReference>
<proteinExistence type="predicted"/>
<protein>
    <submittedName>
        <fullName evidence="9">4Fe-4S binding domain protein</fullName>
    </submittedName>
</protein>
<reference evidence="9" key="1">
    <citation type="submission" date="2009-12" db="EMBL/GenBank/DDBJ databases">
        <authorList>
            <person name="Weinstock G."/>
            <person name="Sodergren E."/>
            <person name="Clifton S."/>
            <person name="Fulton L."/>
            <person name="Fulton B."/>
            <person name="Courtney L."/>
            <person name="Fronick C."/>
            <person name="Harrison M."/>
            <person name="Strong C."/>
            <person name="Farmer C."/>
            <person name="Delahaunty K."/>
            <person name="Markovic C."/>
            <person name="Hall O."/>
            <person name="Minx P."/>
            <person name="Tomlinson C."/>
            <person name="Mitreva M."/>
            <person name="Nelson J."/>
            <person name="Hou S."/>
            <person name="Wollam A."/>
            <person name="Pepin K.H."/>
            <person name="Johnson M."/>
            <person name="Bhonagiri V."/>
            <person name="Nash W.E."/>
            <person name="Warren W."/>
            <person name="Chinwalla A."/>
            <person name="Mardis E.R."/>
            <person name="Wilson R.K."/>
        </authorList>
    </citation>
    <scope>NUCLEOTIDE SEQUENCE [LARGE SCALE GENOMIC DNA]</scope>
    <source>
        <strain evidence="9">DSM 15176</strain>
    </source>
</reference>
<keyword evidence="1" id="KW-0813">Transport</keyword>
<evidence type="ECO:0000313" key="9">
    <source>
        <dbReference type="EMBL" id="EFB74409.1"/>
    </source>
</evidence>
<dbReference type="Gene3D" id="3.30.70.20">
    <property type="match status" value="2"/>
</dbReference>
<sequence>MVYQLLFSPTGGTRAVADALADGPVIDLTDRNFDFSAVTLTAGDVALIAVPSYGGRVPVPAAERLNKVRGNGARAVLVCVYGNRAYEDTLVELADLASAAGFRVVAGVAALAEHSIARQYAAGRPNEADKAVLRGFRTQIQAKLDAGEDTAPALPGNRPYKPGMARAMVPRTSKRCIDCGRCAAACPTGAIDAADPRQTDPARCIGCMRCVRLCPVEARRPDADALAALEQHLAPLCAGRKENELFL</sequence>
<dbReference type="AlphaFoldDB" id="D1PSC3"/>
<dbReference type="GO" id="GO:0008137">
    <property type="term" value="F:NADH dehydrogenase (ubiquinone) activity"/>
    <property type="evidence" value="ECO:0007669"/>
    <property type="project" value="InterPro"/>
</dbReference>
<evidence type="ECO:0000313" key="10">
    <source>
        <dbReference type="Proteomes" id="UP000003438"/>
    </source>
</evidence>
<keyword evidence="7" id="KW-0411">Iron-sulfur</keyword>
<dbReference type="InterPro" id="IPR029039">
    <property type="entry name" value="Flavoprotein-like_sf"/>
</dbReference>
<evidence type="ECO:0000256" key="4">
    <source>
        <dbReference type="ARBA" id="ARBA00022737"/>
    </source>
</evidence>
<dbReference type="InterPro" id="IPR000283">
    <property type="entry name" value="NADH_UbQ_OxRdtase_75kDa_su_CS"/>
</dbReference>
<accession>D1PSC3</accession>
<gene>
    <name evidence="9" type="ORF">SUBVAR_07307</name>
</gene>
<evidence type="ECO:0000256" key="2">
    <source>
        <dbReference type="ARBA" id="ARBA00022485"/>
    </source>
</evidence>
<dbReference type="PROSITE" id="PS00643">
    <property type="entry name" value="COMPLEX1_75K_3"/>
    <property type="match status" value="1"/>
</dbReference>
<keyword evidence="5" id="KW-0249">Electron transport</keyword>
<evidence type="ECO:0000256" key="1">
    <source>
        <dbReference type="ARBA" id="ARBA00022448"/>
    </source>
</evidence>
<dbReference type="HOGENOM" id="CLU_069541_0_0_9"/>
<evidence type="ECO:0000256" key="3">
    <source>
        <dbReference type="ARBA" id="ARBA00022723"/>
    </source>
</evidence>
<dbReference type="GO" id="GO:0016020">
    <property type="term" value="C:membrane"/>
    <property type="evidence" value="ECO:0007669"/>
    <property type="project" value="InterPro"/>
</dbReference>